<feature type="region of interest" description="Disordered" evidence="1">
    <location>
        <begin position="1"/>
        <end position="46"/>
    </location>
</feature>
<sequence length="61" mass="6427">MIGDVGRSASQSRRDNNKTYFMATSNGGFLQTDSSTPPPSLPPWLSNSNGVVVTIKAGKAN</sequence>
<dbReference type="Gramene" id="MELO3C018857.2.1">
    <property type="protein sequence ID" value="MELO3C018857.2.1"/>
    <property type="gene ID" value="MELO3C018857.2"/>
</dbReference>
<reference evidence="2" key="1">
    <citation type="submission" date="2023-03" db="UniProtKB">
        <authorList>
            <consortium name="EnsemblPlants"/>
        </authorList>
    </citation>
    <scope>IDENTIFICATION</scope>
</reference>
<dbReference type="AlphaFoldDB" id="A0A9I9DIJ6"/>
<feature type="compositionally biased region" description="Polar residues" evidence="1">
    <location>
        <begin position="18"/>
        <end position="33"/>
    </location>
</feature>
<organism evidence="2">
    <name type="scientific">Cucumis melo</name>
    <name type="common">Muskmelon</name>
    <dbReference type="NCBI Taxonomy" id="3656"/>
    <lineage>
        <taxon>Eukaryota</taxon>
        <taxon>Viridiplantae</taxon>
        <taxon>Streptophyta</taxon>
        <taxon>Embryophyta</taxon>
        <taxon>Tracheophyta</taxon>
        <taxon>Spermatophyta</taxon>
        <taxon>Magnoliopsida</taxon>
        <taxon>eudicotyledons</taxon>
        <taxon>Gunneridae</taxon>
        <taxon>Pentapetalae</taxon>
        <taxon>rosids</taxon>
        <taxon>fabids</taxon>
        <taxon>Cucurbitales</taxon>
        <taxon>Cucurbitaceae</taxon>
        <taxon>Benincaseae</taxon>
        <taxon>Cucumis</taxon>
    </lineage>
</organism>
<evidence type="ECO:0000256" key="1">
    <source>
        <dbReference type="SAM" id="MobiDB-lite"/>
    </source>
</evidence>
<protein>
    <submittedName>
        <fullName evidence="2">Uncharacterized protein</fullName>
    </submittedName>
</protein>
<name>A0A9I9DIJ6_CUCME</name>
<proteinExistence type="predicted"/>
<evidence type="ECO:0000313" key="2">
    <source>
        <dbReference type="EnsemblPlants" id="MELO3C018857.2.1"/>
    </source>
</evidence>
<accession>A0A9I9DIJ6</accession>
<dbReference type="EnsemblPlants" id="MELO3C018857.2.1">
    <property type="protein sequence ID" value="MELO3C018857.2.1"/>
    <property type="gene ID" value="MELO3C018857.2"/>
</dbReference>